<sequence length="456" mass="51266">MESTDVEFLKAFYQALDDRPLDPVVDKALYEPLYAKNSSAPSDPVNELQTTIEWEAVQSAQLFSGFRGTGKSTELHRLKRQLEKNGSVVVLCDMRDYLNLSTELDVSDFLLAAAGAFGDELAKDPVMSGQDVIREGYWTRFCNFLTRTQIEVSALGLSAGTPALKAELKLNLREDPTFRQRLQDRLKGHLGALVKDVHGFFGECITAIRKAHSDDSQRVVMLLDSVEQIEGTSVNAPKVADSLEIVFRAHSNALKIPYLHVVYTVPPWLKIKAPGVAGLYREAQLIPCVKVRHEHGEKCQAGLDELERIVARRGDWRRLLGDDRAALDELLLASGGYLRDLFRILQTVLRLARHERLPASPAIRALALDDVRNSYLPIANDDARWLCRVDESHTTQLDDQEKLRDLARFYNNHLVLTYRNGHEWVGVHPLIVKQVKRQIAELDETAERQSAAGTPS</sequence>
<keyword evidence="2" id="KW-1185">Reference proteome</keyword>
<dbReference type="SUPFAM" id="SSF52540">
    <property type="entry name" value="P-loop containing nucleoside triphosphate hydrolases"/>
    <property type="match status" value="1"/>
</dbReference>
<accession>A0ABY7HCE0</accession>
<evidence type="ECO:0000313" key="1">
    <source>
        <dbReference type="EMBL" id="WAS96937.1"/>
    </source>
</evidence>
<name>A0ABY7HCE0_9BACT</name>
<dbReference type="Proteomes" id="UP001164459">
    <property type="component" value="Chromosome"/>
</dbReference>
<dbReference type="InterPro" id="IPR027417">
    <property type="entry name" value="P-loop_NTPase"/>
</dbReference>
<dbReference type="EMBL" id="CP114040">
    <property type="protein sequence ID" value="WAS96937.1"/>
    <property type="molecule type" value="Genomic_DNA"/>
</dbReference>
<protein>
    <recommendedName>
        <fullName evidence="3">AAA ATPase domain-containing protein</fullName>
    </recommendedName>
</protein>
<proteinExistence type="predicted"/>
<organism evidence="1 2">
    <name type="scientific">Nannocystis punicea</name>
    <dbReference type="NCBI Taxonomy" id="2995304"/>
    <lineage>
        <taxon>Bacteria</taxon>
        <taxon>Pseudomonadati</taxon>
        <taxon>Myxococcota</taxon>
        <taxon>Polyangia</taxon>
        <taxon>Nannocystales</taxon>
        <taxon>Nannocystaceae</taxon>
        <taxon>Nannocystis</taxon>
    </lineage>
</organism>
<evidence type="ECO:0000313" key="2">
    <source>
        <dbReference type="Proteomes" id="UP001164459"/>
    </source>
</evidence>
<reference evidence="1" key="1">
    <citation type="submission" date="2022-11" db="EMBL/GenBank/DDBJ databases">
        <title>Minimal conservation of predation-associated metabolite biosynthetic gene clusters underscores biosynthetic potential of Myxococcota including descriptions for ten novel species: Archangium lansinium sp. nov., Myxococcus landrumus sp. nov., Nannocystis bai.</title>
        <authorList>
            <person name="Ahearne A."/>
            <person name="Stevens C."/>
            <person name="Dowd S."/>
        </authorList>
    </citation>
    <scope>NUCLEOTIDE SEQUENCE</scope>
    <source>
        <strain evidence="1">Fl3</strain>
    </source>
</reference>
<gene>
    <name evidence="1" type="ORF">O0S08_12375</name>
</gene>
<evidence type="ECO:0008006" key="3">
    <source>
        <dbReference type="Google" id="ProtNLM"/>
    </source>
</evidence>
<dbReference type="RefSeq" id="WP_269039300.1">
    <property type="nucleotide sequence ID" value="NZ_CP114040.1"/>
</dbReference>